<evidence type="ECO:0000313" key="6">
    <source>
        <dbReference type="EMBL" id="RTR03849.1"/>
    </source>
</evidence>
<dbReference type="GO" id="GO:0003700">
    <property type="term" value="F:DNA-binding transcription factor activity"/>
    <property type="evidence" value="ECO:0007669"/>
    <property type="project" value="InterPro"/>
</dbReference>
<evidence type="ECO:0000256" key="2">
    <source>
        <dbReference type="ARBA" id="ARBA00023015"/>
    </source>
</evidence>
<dbReference type="AlphaFoldDB" id="A0A431V5E3"/>
<evidence type="ECO:0000256" key="4">
    <source>
        <dbReference type="ARBA" id="ARBA00023163"/>
    </source>
</evidence>
<dbReference type="FunFam" id="3.40.190.10:FF:000017">
    <property type="entry name" value="Glycine cleavage system transcriptional activator"/>
    <property type="match status" value="1"/>
</dbReference>
<dbReference type="PANTHER" id="PTHR30537:SF26">
    <property type="entry name" value="GLYCINE CLEAVAGE SYSTEM TRANSCRIPTIONAL ACTIVATOR"/>
    <property type="match status" value="1"/>
</dbReference>
<dbReference type="SUPFAM" id="SSF53850">
    <property type="entry name" value="Periplasmic binding protein-like II"/>
    <property type="match status" value="1"/>
</dbReference>
<accession>A0A431V5E3</accession>
<dbReference type="NCBIfam" id="NF008352">
    <property type="entry name" value="PRK11139.1"/>
    <property type="match status" value="1"/>
</dbReference>
<gene>
    <name evidence="6" type="primary">gcvA</name>
    <name evidence="6" type="ORF">EKG36_09840</name>
</gene>
<dbReference type="InterPro" id="IPR036388">
    <property type="entry name" value="WH-like_DNA-bd_sf"/>
</dbReference>
<dbReference type="InterPro" id="IPR036390">
    <property type="entry name" value="WH_DNA-bd_sf"/>
</dbReference>
<keyword evidence="2" id="KW-0805">Transcription regulation</keyword>
<organism evidence="6 7">
    <name type="scientific">Halomonas nitroreducens</name>
    <dbReference type="NCBI Taxonomy" id="447425"/>
    <lineage>
        <taxon>Bacteria</taxon>
        <taxon>Pseudomonadati</taxon>
        <taxon>Pseudomonadota</taxon>
        <taxon>Gammaproteobacteria</taxon>
        <taxon>Oceanospirillales</taxon>
        <taxon>Halomonadaceae</taxon>
        <taxon>Halomonas</taxon>
    </lineage>
</organism>
<dbReference type="InterPro" id="IPR000847">
    <property type="entry name" value="LysR_HTH_N"/>
</dbReference>
<evidence type="ECO:0000256" key="3">
    <source>
        <dbReference type="ARBA" id="ARBA00023125"/>
    </source>
</evidence>
<dbReference type="OrthoDB" id="6787458at2"/>
<feature type="domain" description="HTH lysR-type" evidence="5">
    <location>
        <begin position="6"/>
        <end position="63"/>
    </location>
</feature>
<protein>
    <submittedName>
        <fullName evidence="6">Transcriptional regulator GcvA</fullName>
    </submittedName>
</protein>
<dbReference type="Pfam" id="PF03466">
    <property type="entry name" value="LysR_substrate"/>
    <property type="match status" value="1"/>
</dbReference>
<evidence type="ECO:0000313" key="7">
    <source>
        <dbReference type="Proteomes" id="UP000267400"/>
    </source>
</evidence>
<dbReference type="Proteomes" id="UP000267400">
    <property type="component" value="Unassembled WGS sequence"/>
</dbReference>
<keyword evidence="4" id="KW-0804">Transcription</keyword>
<dbReference type="EMBL" id="RXNS01000008">
    <property type="protein sequence ID" value="RTR03849.1"/>
    <property type="molecule type" value="Genomic_DNA"/>
</dbReference>
<name>A0A431V5E3_9GAMM</name>
<proteinExistence type="inferred from homology"/>
<dbReference type="CDD" id="cd08432">
    <property type="entry name" value="PBP2_GcdR_TrpI_HvrB_AmpR_like"/>
    <property type="match status" value="1"/>
</dbReference>
<dbReference type="Gene3D" id="1.10.10.10">
    <property type="entry name" value="Winged helix-like DNA-binding domain superfamily/Winged helix DNA-binding domain"/>
    <property type="match status" value="1"/>
</dbReference>
<dbReference type="Gene3D" id="3.40.190.10">
    <property type="entry name" value="Periplasmic binding protein-like II"/>
    <property type="match status" value="2"/>
</dbReference>
<evidence type="ECO:0000259" key="5">
    <source>
        <dbReference type="PROSITE" id="PS50931"/>
    </source>
</evidence>
<comment type="similarity">
    <text evidence="1">Belongs to the LysR transcriptional regulatory family.</text>
</comment>
<dbReference type="PANTHER" id="PTHR30537">
    <property type="entry name" value="HTH-TYPE TRANSCRIPTIONAL REGULATOR"/>
    <property type="match status" value="1"/>
</dbReference>
<evidence type="ECO:0000256" key="1">
    <source>
        <dbReference type="ARBA" id="ARBA00009437"/>
    </source>
</evidence>
<reference evidence="6 7" key="1">
    <citation type="submission" date="2018-12" db="EMBL/GenBank/DDBJ databases">
        <authorList>
            <person name="Yu L."/>
        </authorList>
    </citation>
    <scope>NUCLEOTIDE SEQUENCE [LARGE SCALE GENOMIC DNA]</scope>
    <source>
        <strain evidence="6 7">11S</strain>
    </source>
</reference>
<dbReference type="Pfam" id="PF00126">
    <property type="entry name" value="HTH_1"/>
    <property type="match status" value="1"/>
</dbReference>
<dbReference type="FunFam" id="1.10.10.10:FF:000038">
    <property type="entry name" value="Glycine cleavage system transcriptional activator"/>
    <property type="match status" value="1"/>
</dbReference>
<dbReference type="SUPFAM" id="SSF46785">
    <property type="entry name" value="Winged helix' DNA-binding domain"/>
    <property type="match status" value="1"/>
</dbReference>
<dbReference type="InterPro" id="IPR005119">
    <property type="entry name" value="LysR_subst-bd"/>
</dbReference>
<dbReference type="PROSITE" id="PS50931">
    <property type="entry name" value="HTH_LYSR"/>
    <property type="match status" value="1"/>
</dbReference>
<keyword evidence="3" id="KW-0238">DNA-binding</keyword>
<dbReference type="RefSeq" id="WP_126483565.1">
    <property type="nucleotide sequence ID" value="NZ_RXNS01000008.1"/>
</dbReference>
<comment type="caution">
    <text evidence="6">The sequence shown here is derived from an EMBL/GenBank/DDBJ whole genome shotgun (WGS) entry which is preliminary data.</text>
</comment>
<keyword evidence="7" id="KW-1185">Reference proteome</keyword>
<dbReference type="GO" id="GO:0006351">
    <property type="term" value="P:DNA-templated transcription"/>
    <property type="evidence" value="ECO:0007669"/>
    <property type="project" value="TreeGrafter"/>
</dbReference>
<dbReference type="InterPro" id="IPR058163">
    <property type="entry name" value="LysR-type_TF_proteobact-type"/>
</dbReference>
<sequence>MAHPLPPLKALRAFEAAARHGSFALAAEELCVTPAAVSHQVKHLEAYLEVRLFRRLPRGLELTEPGERLQAGVNGAFERLGEAVSAVRTSAAGRVVTLSIAPSLAARWLVPRVQRFRDRYPDYELRIDARGEVVDLRRDDVDVALRYGPGGEEGRVEPLPAQSVFPVCNPVLLEYGPPLEILRDLGRHTLLHVEWRHTSRQVPDWRSWLEAVDAPAMDTEGGPRFSHQAMALDAAVAGQGVALASELLVADDLAAGRLVRPLAESAPQAFHYALICLPEMAQIPRVRAFRDWLFDELRQAIKAQ</sequence>
<dbReference type="GO" id="GO:0043565">
    <property type="term" value="F:sequence-specific DNA binding"/>
    <property type="evidence" value="ECO:0007669"/>
    <property type="project" value="TreeGrafter"/>
</dbReference>